<evidence type="ECO:0000313" key="2">
    <source>
        <dbReference type="EMBL" id="QMS91783.1"/>
    </source>
</evidence>
<dbReference type="KEGG" id="ned:HUN01_30855"/>
<dbReference type="RefSeq" id="WP_181929352.1">
    <property type="nucleotide sequence ID" value="NZ_CP054698.1"/>
</dbReference>
<keyword evidence="3" id="KW-1185">Reference proteome</keyword>
<keyword evidence="1" id="KW-1133">Transmembrane helix</keyword>
<dbReference type="Proteomes" id="UP000514713">
    <property type="component" value="Chromosome"/>
</dbReference>
<evidence type="ECO:0000256" key="1">
    <source>
        <dbReference type="SAM" id="Phobius"/>
    </source>
</evidence>
<proteinExistence type="predicted"/>
<feature type="transmembrane region" description="Helical" evidence="1">
    <location>
        <begin position="6"/>
        <end position="26"/>
    </location>
</feature>
<name>A0A7D7QX39_9NOSO</name>
<dbReference type="AlphaFoldDB" id="A0A7D7QX39"/>
<keyword evidence="1" id="KW-0472">Membrane</keyword>
<protein>
    <submittedName>
        <fullName evidence="2">Uncharacterized protein</fullName>
    </submittedName>
</protein>
<reference evidence="3" key="1">
    <citation type="submission" date="2020-06" db="EMBL/GenBank/DDBJ databases">
        <title>Nostoc edaphicum CCNP1411 genome.</title>
        <authorList>
            <person name="Fidor A."/>
            <person name="Grabski M."/>
            <person name="Gawor J."/>
            <person name="Gromadka R."/>
            <person name="Wegrzyn G."/>
            <person name="Mazur-Marzec H."/>
        </authorList>
    </citation>
    <scope>NUCLEOTIDE SEQUENCE [LARGE SCALE GENOMIC DNA]</scope>
    <source>
        <strain evidence="3">CCNP1411</strain>
    </source>
</reference>
<sequence length="91" mass="10365">MLSMILCAFCSWTIMILFIGSVWLTLRKGIIHLKTLHDIPCSGCEYFTNDYRLKCTVHPKKACSEQAIACIDFEPKTSACNACNKGRRKLY</sequence>
<accession>A0A7D7QX39</accession>
<dbReference type="EMBL" id="CP054698">
    <property type="protein sequence ID" value="QMS91783.1"/>
    <property type="molecule type" value="Genomic_DNA"/>
</dbReference>
<organism evidence="2 3">
    <name type="scientific">Nostoc edaphicum CCNP1411</name>
    <dbReference type="NCBI Taxonomy" id="1472755"/>
    <lineage>
        <taxon>Bacteria</taxon>
        <taxon>Bacillati</taxon>
        <taxon>Cyanobacteriota</taxon>
        <taxon>Cyanophyceae</taxon>
        <taxon>Nostocales</taxon>
        <taxon>Nostocaceae</taxon>
        <taxon>Nostoc</taxon>
    </lineage>
</organism>
<keyword evidence="1" id="KW-0812">Transmembrane</keyword>
<gene>
    <name evidence="2" type="ORF">HUN01_30855</name>
</gene>
<evidence type="ECO:0000313" key="3">
    <source>
        <dbReference type="Proteomes" id="UP000514713"/>
    </source>
</evidence>